<dbReference type="RefSeq" id="WP_255044066.1">
    <property type="nucleotide sequence ID" value="NZ_JANEYT010000051.1"/>
</dbReference>
<accession>A0ABT1N5G9</accession>
<proteinExistence type="predicted"/>
<keyword evidence="2" id="KW-1185">Reference proteome</keyword>
<protein>
    <recommendedName>
        <fullName evidence="3">Zinc-ribbon domain-containing protein</fullName>
    </recommendedName>
</protein>
<gene>
    <name evidence="1" type="ORF">NHN17_18160</name>
</gene>
<evidence type="ECO:0000313" key="1">
    <source>
        <dbReference type="EMBL" id="MCQ1059976.1"/>
    </source>
</evidence>
<name>A0ABT1N5G9_9GAMM</name>
<dbReference type="Proteomes" id="UP001524460">
    <property type="component" value="Unassembled WGS sequence"/>
</dbReference>
<evidence type="ECO:0000313" key="2">
    <source>
        <dbReference type="Proteomes" id="UP001524460"/>
    </source>
</evidence>
<comment type="caution">
    <text evidence="1">The sequence shown here is derived from an EMBL/GenBank/DDBJ whole genome shotgun (WGS) entry which is preliminary data.</text>
</comment>
<dbReference type="EMBL" id="JANEYT010000051">
    <property type="protein sequence ID" value="MCQ1059976.1"/>
    <property type="molecule type" value="Genomic_DNA"/>
</dbReference>
<evidence type="ECO:0008006" key="3">
    <source>
        <dbReference type="Google" id="ProtNLM"/>
    </source>
</evidence>
<sequence>MMNRKSWCPDCPAGLGERLTKVILQELFEEKFIKCKPAWLKNNRGKRMELDGYCEVLNLAFEYQGAQHQKVIPKYKGTKQKLAQRIIDDKDKLAQCQKQGITLIQVPDYSNQGFNPSQIKAFLIEQCLKLGVPLTQKQQTKEIDVSDAYRAADEKLRELQAICNEKGGQCLSEHYKLSTTMMWFECSKGHKWQASPNKIKNDRWCKECGYKSTGNKLRSPIADIQRFIEAKGGTLLTEVFDNSTKHLLVQCKKKHQPWQILRSNLFKGHWCPKCRSITKKEVEAILQQHSFKLINCESMESNSILTGKTRVWVTCEQGHKWNPEVRKIKEGTTGCKDCNKKRYRALYSHSVDHIRREGSRRGLDLLSKLYSRNDIALEWQCMKSCHPYRGSFRQVLNLTGCIECRNETRRH</sequence>
<reference evidence="1 2" key="1">
    <citation type="submission" date="2022-07" db="EMBL/GenBank/DDBJ databases">
        <title>Photobacterium pectinilyticum sp. nov., a marine bacterium isolated from surface seawater of Qingdao offshore.</title>
        <authorList>
            <person name="Wang X."/>
        </authorList>
    </citation>
    <scope>NUCLEOTIDE SEQUENCE [LARGE SCALE GENOMIC DNA]</scope>
    <source>
        <strain evidence="1 2">ZSDE20</strain>
    </source>
</reference>
<dbReference type="Gene3D" id="3.40.960.10">
    <property type="entry name" value="VSR Endonuclease"/>
    <property type="match status" value="1"/>
</dbReference>
<organism evidence="1 2">
    <name type="scientific">Photobacterium pectinilyticum</name>
    <dbReference type="NCBI Taxonomy" id="2906793"/>
    <lineage>
        <taxon>Bacteria</taxon>
        <taxon>Pseudomonadati</taxon>
        <taxon>Pseudomonadota</taxon>
        <taxon>Gammaproteobacteria</taxon>
        <taxon>Vibrionales</taxon>
        <taxon>Vibrionaceae</taxon>
        <taxon>Photobacterium</taxon>
    </lineage>
</organism>